<protein>
    <submittedName>
        <fullName evidence="2">Uncharacterized protein</fullName>
    </submittedName>
</protein>
<dbReference type="AlphaFoldDB" id="A0A1V6S951"/>
<feature type="compositionally biased region" description="Basic residues" evidence="1">
    <location>
        <begin position="19"/>
        <end position="30"/>
    </location>
</feature>
<comment type="caution">
    <text evidence="2">The sequence shown here is derived from an EMBL/GenBank/DDBJ whole genome shotgun (WGS) entry which is preliminary data.</text>
</comment>
<feature type="region of interest" description="Disordered" evidence="1">
    <location>
        <begin position="1"/>
        <end position="37"/>
    </location>
</feature>
<name>A0A1V6S951_9EURO</name>
<dbReference type="PANTHER" id="PTHR37012:SF7">
    <property type="entry name" value="B-ZIP TRANSCRIPTION FACTOR (EUROFUNG)-RELATED"/>
    <property type="match status" value="1"/>
</dbReference>
<evidence type="ECO:0000313" key="2">
    <source>
        <dbReference type="EMBL" id="OQE10259.1"/>
    </source>
</evidence>
<dbReference type="Proteomes" id="UP000191518">
    <property type="component" value="Unassembled WGS sequence"/>
</dbReference>
<dbReference type="OrthoDB" id="5086080at2759"/>
<dbReference type="PANTHER" id="PTHR37012">
    <property type="entry name" value="B-ZIP TRANSCRIPTION FACTOR (EUROFUNG)-RELATED"/>
    <property type="match status" value="1"/>
</dbReference>
<sequence length="338" mass="38202">MNANKEETKSSTLTPDQRARKRLADRKFRKSSREKTKTYISHLEKLVEASRAPSNDPEKVQRLMQQADENYNDSQQLRSTLTNIAELAQSSLRNYNERANRSPVNPTSVATTLDEVNGQEKNFRSPTNNNDKEPIRTAEHHMDKDQFAWGSYSTDLDELLEAVEPFQQKGGEFATLVSVPHNPEQIEPNFANTTDPCLLITNMTLPQDPYFLHAGYSHKSALAKTFEPLAPAILQSSTMNDSQSIWNSMGNITYTALNSSRDSGPLLSGQLQKAHDENVMITAVMHGWHSVLEKDLLDPTWQAIRRMDEQVFRTYGAADRLAMLYVSRLQLLVGCCLI</sequence>
<proteinExistence type="predicted"/>
<evidence type="ECO:0000313" key="3">
    <source>
        <dbReference type="Proteomes" id="UP000191518"/>
    </source>
</evidence>
<reference evidence="3" key="1">
    <citation type="journal article" date="2017" name="Nat. Microbiol.">
        <title>Global analysis of biosynthetic gene clusters reveals vast potential of secondary metabolite production in Penicillium species.</title>
        <authorList>
            <person name="Nielsen J.C."/>
            <person name="Grijseels S."/>
            <person name="Prigent S."/>
            <person name="Ji B."/>
            <person name="Dainat J."/>
            <person name="Nielsen K.F."/>
            <person name="Frisvad J.C."/>
            <person name="Workman M."/>
            <person name="Nielsen J."/>
        </authorList>
    </citation>
    <scope>NUCLEOTIDE SEQUENCE [LARGE SCALE GENOMIC DNA]</scope>
    <source>
        <strain evidence="3">IBT 29486</strain>
    </source>
</reference>
<gene>
    <name evidence="2" type="ORF">PENVUL_c004G01659</name>
</gene>
<evidence type="ECO:0000256" key="1">
    <source>
        <dbReference type="SAM" id="MobiDB-lite"/>
    </source>
</evidence>
<organism evidence="2 3">
    <name type="scientific">Penicillium vulpinum</name>
    <dbReference type="NCBI Taxonomy" id="29845"/>
    <lineage>
        <taxon>Eukaryota</taxon>
        <taxon>Fungi</taxon>
        <taxon>Dikarya</taxon>
        <taxon>Ascomycota</taxon>
        <taxon>Pezizomycotina</taxon>
        <taxon>Eurotiomycetes</taxon>
        <taxon>Eurotiomycetidae</taxon>
        <taxon>Eurotiales</taxon>
        <taxon>Aspergillaceae</taxon>
        <taxon>Penicillium</taxon>
    </lineage>
</organism>
<accession>A0A1V6S951</accession>
<dbReference type="EMBL" id="MDYP01000004">
    <property type="protein sequence ID" value="OQE10259.1"/>
    <property type="molecule type" value="Genomic_DNA"/>
</dbReference>
<keyword evidence="3" id="KW-1185">Reference proteome</keyword>